<proteinExistence type="predicted"/>
<sequence length="57" mass="5988">MPGDRATCQGDSRGSMPPTGQVDFCPRDFSLPVRGGTRRPTRTSVRQRTVGAAAGAP</sequence>
<keyword evidence="3" id="KW-1185">Reference proteome</keyword>
<feature type="region of interest" description="Disordered" evidence="1">
    <location>
        <begin position="1"/>
        <end position="57"/>
    </location>
</feature>
<reference evidence="2" key="1">
    <citation type="submission" date="2010-08" db="EMBL/GenBank/DDBJ databases">
        <authorList>
            <person name="Muzny D."/>
            <person name="Qin X."/>
            <person name="Buhay C."/>
            <person name="Dugan-Rocha S."/>
            <person name="Ding Y."/>
            <person name="Chen G."/>
            <person name="Hawes A."/>
            <person name="Holder M."/>
            <person name="Jhangiani S."/>
            <person name="Johnson A."/>
            <person name="Khan Z."/>
            <person name="Li Z."/>
            <person name="Liu W."/>
            <person name="Liu X."/>
            <person name="Perez L."/>
            <person name="Shen H."/>
            <person name="Wang Q."/>
            <person name="Watt J."/>
            <person name="Xi L."/>
            <person name="Xin Y."/>
            <person name="Zhou J."/>
            <person name="Deng J."/>
            <person name="Jiang H."/>
            <person name="Liu Y."/>
            <person name="Qu J."/>
            <person name="Song X.-Z."/>
            <person name="Zhang L."/>
            <person name="Villasana D."/>
            <person name="Johnson A."/>
            <person name="Liu J."/>
            <person name="Liyanage D."/>
            <person name="Lorensuhewa L."/>
            <person name="Robinson T."/>
            <person name="Song A."/>
            <person name="Song B.-B."/>
            <person name="Dinh H."/>
            <person name="Thornton R."/>
            <person name="Coyle M."/>
            <person name="Francisco L."/>
            <person name="Jackson L."/>
            <person name="Javaid M."/>
            <person name="Korchina V."/>
            <person name="Kovar C."/>
            <person name="Mata R."/>
            <person name="Mathew T."/>
            <person name="Ngo R."/>
            <person name="Nguyen L."/>
            <person name="Nguyen N."/>
            <person name="Okwuonu G."/>
            <person name="Ongeri F."/>
            <person name="Pham C."/>
            <person name="Simmons D."/>
            <person name="Wilczek-Boney K."/>
            <person name="Hale W."/>
            <person name="Jakkamsetti A."/>
            <person name="Pham P."/>
            <person name="Ruth R."/>
            <person name="San Lucas F."/>
            <person name="Warren J."/>
            <person name="Zhang J."/>
            <person name="Zhao Z."/>
            <person name="Zhou C."/>
            <person name="Zhu D."/>
            <person name="Lee S."/>
            <person name="Bess C."/>
            <person name="Blankenburg K."/>
            <person name="Forbes L."/>
            <person name="Fu Q."/>
            <person name="Gubbala S."/>
            <person name="Hirani K."/>
            <person name="Jayaseelan J.C."/>
            <person name="Lara F."/>
            <person name="Munidasa M."/>
            <person name="Palculict T."/>
            <person name="Patil S."/>
            <person name="Pu L.-L."/>
            <person name="Saada N."/>
            <person name="Tang L."/>
            <person name="Weissenberger G."/>
            <person name="Zhu Y."/>
            <person name="Hemphill L."/>
            <person name="Shang Y."/>
            <person name="Youmans B."/>
            <person name="Ayvaz T."/>
            <person name="Ross M."/>
            <person name="Santibanez J."/>
            <person name="Aqrawi P."/>
            <person name="Gross S."/>
            <person name="Joshi V."/>
            <person name="Fowler G."/>
            <person name="Nazareth L."/>
            <person name="Reid J."/>
            <person name="Worley K."/>
            <person name="Petrosino J."/>
            <person name="Highlander S."/>
            <person name="Gibbs R."/>
        </authorList>
    </citation>
    <scope>NUCLEOTIDE SEQUENCE [LARGE SCALE GENOMIC DNA]</scope>
    <source>
        <strain evidence="2">DSM 15272</strain>
    </source>
</reference>
<evidence type="ECO:0000256" key="1">
    <source>
        <dbReference type="SAM" id="MobiDB-lite"/>
    </source>
</evidence>
<dbReference type="AlphaFoldDB" id="E2S9M0"/>
<dbReference type="HOGENOM" id="CLU_2986234_0_0_11"/>
<comment type="caution">
    <text evidence="2">The sequence shown here is derived from an EMBL/GenBank/DDBJ whole genome shotgun (WGS) entry which is preliminary data.</text>
</comment>
<name>E2S9M0_9ACTN</name>
<organism evidence="2 3">
    <name type="scientific">Aeromicrobium marinum DSM 15272</name>
    <dbReference type="NCBI Taxonomy" id="585531"/>
    <lineage>
        <taxon>Bacteria</taxon>
        <taxon>Bacillati</taxon>
        <taxon>Actinomycetota</taxon>
        <taxon>Actinomycetes</taxon>
        <taxon>Propionibacteriales</taxon>
        <taxon>Nocardioidaceae</taxon>
        <taxon>Aeromicrobium</taxon>
    </lineage>
</organism>
<evidence type="ECO:0000313" key="2">
    <source>
        <dbReference type="EMBL" id="EFQ83944.1"/>
    </source>
</evidence>
<gene>
    <name evidence="2" type="ORF">HMPREF0063_10660</name>
</gene>
<evidence type="ECO:0000313" key="3">
    <source>
        <dbReference type="Proteomes" id="UP000003111"/>
    </source>
</evidence>
<protein>
    <submittedName>
        <fullName evidence="2">Uncharacterized protein</fullName>
    </submittedName>
</protein>
<dbReference type="EMBL" id="ACLF03000003">
    <property type="protein sequence ID" value="EFQ83944.1"/>
    <property type="molecule type" value="Genomic_DNA"/>
</dbReference>
<accession>E2S9M0</accession>
<dbReference type="Proteomes" id="UP000003111">
    <property type="component" value="Unassembled WGS sequence"/>
</dbReference>